<dbReference type="GO" id="GO:0034220">
    <property type="term" value="P:monoatomic ion transmembrane transport"/>
    <property type="evidence" value="ECO:0007669"/>
    <property type="project" value="InterPro"/>
</dbReference>
<dbReference type="InterPro" id="IPR023614">
    <property type="entry name" value="Porin_dom_sf"/>
</dbReference>
<proteinExistence type="predicted"/>
<dbReference type="PANTHER" id="PTHR34501:SF2">
    <property type="entry name" value="OUTER MEMBRANE PORIN F-RELATED"/>
    <property type="match status" value="1"/>
</dbReference>
<feature type="chain" id="PRO_5016002207" description="Porin" evidence="2">
    <location>
        <begin position="25"/>
        <end position="376"/>
    </location>
</feature>
<evidence type="ECO:0000313" key="4">
    <source>
        <dbReference type="Proteomes" id="UP000250086"/>
    </source>
</evidence>
<organism evidence="3 4">
    <name type="scientific">Anaerobiospirillum thomasii</name>
    <dbReference type="NCBI Taxonomy" id="179995"/>
    <lineage>
        <taxon>Bacteria</taxon>
        <taxon>Pseudomonadati</taxon>
        <taxon>Pseudomonadota</taxon>
        <taxon>Gammaproteobacteria</taxon>
        <taxon>Aeromonadales</taxon>
        <taxon>Succinivibrionaceae</taxon>
        <taxon>Anaerobiospirillum</taxon>
    </lineage>
</organism>
<evidence type="ECO:0000313" key="3">
    <source>
        <dbReference type="EMBL" id="SPT70640.1"/>
    </source>
</evidence>
<dbReference type="Gene3D" id="2.40.160.10">
    <property type="entry name" value="Porin"/>
    <property type="match status" value="1"/>
</dbReference>
<protein>
    <recommendedName>
        <fullName evidence="5">Porin</fullName>
    </recommendedName>
</protein>
<dbReference type="EMBL" id="UAPV01000001">
    <property type="protein sequence ID" value="SPT70640.1"/>
    <property type="molecule type" value="Genomic_DNA"/>
</dbReference>
<dbReference type="InterPro" id="IPR050298">
    <property type="entry name" value="Gram-neg_bact_OMP"/>
</dbReference>
<dbReference type="SUPFAM" id="SSF56935">
    <property type="entry name" value="Porins"/>
    <property type="match status" value="1"/>
</dbReference>
<dbReference type="InterPro" id="IPR001897">
    <property type="entry name" value="Porin_gammaproteobac"/>
</dbReference>
<keyword evidence="4" id="KW-1185">Reference proteome</keyword>
<accession>A0A2X0VSA0</accession>
<dbReference type="OrthoDB" id="7055111at2"/>
<name>A0A2X0VSA0_9GAMM</name>
<dbReference type="RefSeq" id="WP_113744691.1">
    <property type="nucleotide sequence ID" value="NZ_UAPU01000005.1"/>
</dbReference>
<evidence type="ECO:0008006" key="5">
    <source>
        <dbReference type="Google" id="ProtNLM"/>
    </source>
</evidence>
<dbReference type="GO" id="GO:0015288">
    <property type="term" value="F:porin activity"/>
    <property type="evidence" value="ECO:0007669"/>
    <property type="project" value="InterPro"/>
</dbReference>
<dbReference type="Proteomes" id="UP000250086">
    <property type="component" value="Unassembled WGS sequence"/>
</dbReference>
<dbReference type="PRINTS" id="PR00183">
    <property type="entry name" value="ECOLIPORIN"/>
</dbReference>
<dbReference type="AlphaFoldDB" id="A0A2X0VSA0"/>
<reference evidence="3 4" key="1">
    <citation type="submission" date="2018-06" db="EMBL/GenBank/DDBJ databases">
        <authorList>
            <consortium name="Pathogen Informatics"/>
            <person name="Doyle S."/>
        </authorList>
    </citation>
    <scope>NUCLEOTIDE SEQUENCE [LARGE SCALE GENOMIC DNA]</scope>
    <source>
        <strain evidence="3 4">NCTC13093</strain>
    </source>
</reference>
<evidence type="ECO:0000256" key="2">
    <source>
        <dbReference type="SAM" id="SignalP"/>
    </source>
</evidence>
<feature type="signal peptide" evidence="2">
    <location>
        <begin position="1"/>
        <end position="24"/>
    </location>
</feature>
<gene>
    <name evidence="3" type="ORF">NCTC13093_02058</name>
</gene>
<dbReference type="PANTHER" id="PTHR34501">
    <property type="entry name" value="PROTEIN YDDL-RELATED"/>
    <property type="match status" value="1"/>
</dbReference>
<evidence type="ECO:0000256" key="1">
    <source>
        <dbReference type="ARBA" id="ARBA00022729"/>
    </source>
</evidence>
<dbReference type="GO" id="GO:0009279">
    <property type="term" value="C:cell outer membrane"/>
    <property type="evidence" value="ECO:0007669"/>
    <property type="project" value="InterPro"/>
</dbReference>
<keyword evidence="1 2" id="KW-0732">Signal</keyword>
<sequence>MRHKTTIKSLCALCALAGSVQASGANIVATDSESLDIFGRVKVIYGNYNALNNIDFTQANSYGDTALATTARFGLAGRTQIKNGLDAVMMGVFDFTTQDNKQGAQYLFVGIDAYEYGTLLFGKGDGAFYTIAGAGDIFSHFKTRANDYYLTGDRLPSQIMYSLSALGFDLRLSYNFNDSQVNNTPFAIRENVGASVSNEFGAITFAYGLNYTDFKNKHDADFNAMREFFTPILANSYQISADEAFVLYRTHGPSRKLDYGFALSYGTFGKGYYGSFIYTASDYQHIDHKLFSYEIVNNYTFDNGLGIIAGYALKTFSGSAVVSDLTTGVYYNVNPAFKIYAEAQIDLGADPHKFYGASAAQYIAQDKYVAGFEYNF</sequence>